<sequence length="59" mass="6141">MMTSTVELAAEANAGVSVPSCSGKRTEFMDPDTTVTGAAANRNSPAKPSGWRRSLQAPM</sequence>
<feature type="region of interest" description="Disordered" evidence="1">
    <location>
        <begin position="1"/>
        <end position="59"/>
    </location>
</feature>
<evidence type="ECO:0000313" key="3">
    <source>
        <dbReference type="Proteomes" id="UP001259832"/>
    </source>
</evidence>
<gene>
    <name evidence="2" type="ORF">P3T76_011424</name>
</gene>
<protein>
    <submittedName>
        <fullName evidence="2">Uncharacterized protein</fullName>
    </submittedName>
</protein>
<accession>A0AAD9LFA4</accession>
<dbReference type="AlphaFoldDB" id="A0AAD9LFA4"/>
<keyword evidence="3" id="KW-1185">Reference proteome</keyword>
<dbReference type="EMBL" id="JASMQC010000026">
    <property type="protein sequence ID" value="KAK1934221.1"/>
    <property type="molecule type" value="Genomic_DNA"/>
</dbReference>
<evidence type="ECO:0000313" key="2">
    <source>
        <dbReference type="EMBL" id="KAK1934221.1"/>
    </source>
</evidence>
<dbReference type="Proteomes" id="UP001259832">
    <property type="component" value="Unassembled WGS sequence"/>
</dbReference>
<organism evidence="2 3">
    <name type="scientific">Phytophthora citrophthora</name>
    <dbReference type="NCBI Taxonomy" id="4793"/>
    <lineage>
        <taxon>Eukaryota</taxon>
        <taxon>Sar</taxon>
        <taxon>Stramenopiles</taxon>
        <taxon>Oomycota</taxon>
        <taxon>Peronosporomycetes</taxon>
        <taxon>Peronosporales</taxon>
        <taxon>Peronosporaceae</taxon>
        <taxon>Phytophthora</taxon>
    </lineage>
</organism>
<proteinExistence type="predicted"/>
<comment type="caution">
    <text evidence="2">The sequence shown here is derived from an EMBL/GenBank/DDBJ whole genome shotgun (WGS) entry which is preliminary data.</text>
</comment>
<feature type="compositionally biased region" description="Polar residues" evidence="1">
    <location>
        <begin position="33"/>
        <end position="46"/>
    </location>
</feature>
<reference evidence="2" key="1">
    <citation type="submission" date="2023-08" db="EMBL/GenBank/DDBJ databases">
        <title>Reference Genome Resource for the Citrus Pathogen Phytophthora citrophthora.</title>
        <authorList>
            <person name="Moller H."/>
            <person name="Coetzee B."/>
            <person name="Rose L.J."/>
            <person name="Van Niekerk J.M."/>
        </authorList>
    </citation>
    <scope>NUCLEOTIDE SEQUENCE</scope>
    <source>
        <strain evidence="2">STE-U-9442</strain>
    </source>
</reference>
<evidence type="ECO:0000256" key="1">
    <source>
        <dbReference type="SAM" id="MobiDB-lite"/>
    </source>
</evidence>
<name>A0AAD9LFA4_9STRA</name>